<proteinExistence type="inferred from homology"/>
<evidence type="ECO:0000256" key="5">
    <source>
        <dbReference type="SAM" id="SignalP"/>
    </source>
</evidence>
<evidence type="ECO:0000256" key="2">
    <source>
        <dbReference type="RuleBase" id="RU361260"/>
    </source>
</evidence>
<dbReference type="PANTHER" id="PTHR23213:SF177">
    <property type="entry name" value="FORMIN-LIKE PROTEIN 11"/>
    <property type="match status" value="1"/>
</dbReference>
<dbReference type="Gene3D" id="1.20.58.2220">
    <property type="entry name" value="Formin, FH2 domain"/>
    <property type="match status" value="1"/>
</dbReference>
<protein>
    <recommendedName>
        <fullName evidence="2">Formin-like protein</fullName>
    </recommendedName>
</protein>
<dbReference type="PANTHER" id="PTHR23213">
    <property type="entry name" value="FORMIN-RELATED"/>
    <property type="match status" value="1"/>
</dbReference>
<comment type="caution">
    <text evidence="7">The sequence shown here is derived from an EMBL/GenBank/DDBJ whole genome shotgun (WGS) entry which is preliminary data.</text>
</comment>
<evidence type="ECO:0000256" key="1">
    <source>
        <dbReference type="ARBA" id="ARBA00025793"/>
    </source>
</evidence>
<dbReference type="InterPro" id="IPR042201">
    <property type="entry name" value="FH2_Formin_sf"/>
</dbReference>
<dbReference type="Pfam" id="PF02181">
    <property type="entry name" value="FH2"/>
    <property type="match status" value="1"/>
</dbReference>
<dbReference type="InterPro" id="IPR027643">
    <property type="entry name" value="Formin-like_plant"/>
</dbReference>
<feature type="compositionally biased region" description="Low complexity" evidence="3">
    <location>
        <begin position="370"/>
        <end position="381"/>
    </location>
</feature>
<dbReference type="SMART" id="SM00498">
    <property type="entry name" value="FH2"/>
    <property type="match status" value="1"/>
</dbReference>
<dbReference type="EMBL" id="JAJJMB010007708">
    <property type="protein sequence ID" value="KAI3927950.1"/>
    <property type="molecule type" value="Genomic_DNA"/>
</dbReference>
<evidence type="ECO:0000313" key="7">
    <source>
        <dbReference type="EMBL" id="KAI3927950.1"/>
    </source>
</evidence>
<dbReference type="Proteomes" id="UP001202328">
    <property type="component" value="Unassembled WGS sequence"/>
</dbReference>
<gene>
    <name evidence="7" type="ORF">MKW98_023551</name>
</gene>
<dbReference type="AlphaFoldDB" id="A0AAD4XKU9"/>
<dbReference type="PROSITE" id="PS51444">
    <property type="entry name" value="FH2"/>
    <property type="match status" value="1"/>
</dbReference>
<evidence type="ECO:0000256" key="3">
    <source>
        <dbReference type="SAM" id="MobiDB-lite"/>
    </source>
</evidence>
<feature type="signal peptide" evidence="5">
    <location>
        <begin position="1"/>
        <end position="27"/>
    </location>
</feature>
<dbReference type="InterPro" id="IPR015425">
    <property type="entry name" value="FH2_Formin"/>
</dbReference>
<evidence type="ECO:0000313" key="8">
    <source>
        <dbReference type="Proteomes" id="UP001202328"/>
    </source>
</evidence>
<feature type="compositionally biased region" description="Basic and acidic residues" evidence="3">
    <location>
        <begin position="275"/>
        <end position="285"/>
    </location>
</feature>
<feature type="compositionally biased region" description="Low complexity" evidence="3">
    <location>
        <begin position="443"/>
        <end position="496"/>
    </location>
</feature>
<sequence length="970" mass="106703">MSSKVFHLMGFINFVLVLCPNAHLLVAVDSSENVVHSYDNAGQIKMYRDEYNGDGKENNIVKISGQDEIEERRDLVLEKVRNLLGLNSFKTNFPRHGHAEHGMLSPSPAPTIEPRAPAPLPAHVHVGHHRLHPRLPSSPPTILHPVHTEVPRRHGDEVRVKKIVIAVAVSSGAVTVISVLGFLLFCWKFGEGRRRSAKTMSVNTTNGSFKGRSKCVNSLITSNKVSLELGPEHFCLHSVEPASKVDLSPVKQNYETVSITWKRKQTNTSLDEVSESGKDSRKSFSDNDSYSSDNVSCSSVDEIISVHEIREVVTPAIDNGNCLLENETIEIEALSSDDESFHSLCGSDSSNVRISNASEGDLSDPSEVVSSPNYPNRSSPPEHSSKLHYSSKRKSSTSPVKPVSTPPLHTRNLQQATPSSQGTTITSQLITPSPPQPPPPPSLLYFSSSHSSSSSKKITSTTACFSTASKLPSSSKSDSSSGSNQNLSYDSSSSTQHKSQAVLTSLLGTGSARSIPPPPCPPPPFSKGKNNSLQPPPPPPGSLPQSTAVGKDGIPLPKLKPLHWDKVRATPDRSTVWDNLKSNSFEFDEKMIESLFGYKLQNASKTDENKSKSPSPTKHILEPKRLQNITILLKALNATAEQVCNSLNQGNGLSMQQLEALVKMVPTKEEEIMLLSYQGNIDDLGYAEKFIKAVLDVPFAFLKIEAMLYRDTFEDEVVHLRKSFAMLEKACEELRSSRLFLKLLEAVLKTGNRMNVGTIRGGARAFKLDALLKLADVKGTDGKTTLLHFVVQEMIRSEGIKESDIVIAKNNQKIKKIVEEREENCRRMGLDHVSSLSAELCNVKKTATIDLDVLASSVSTLSDGMVNLQHLVHRALSMDARDGNFAKLMKSFLSHAEISIKELKKDEDRVFLHVREITEYFHGDVSKDEANPLRIFVIVRDFLGMLDQVCKEIKSSKLPKIANTAVTPFR</sequence>
<keyword evidence="5" id="KW-0732">Signal</keyword>
<feature type="compositionally biased region" description="Polar residues" evidence="3">
    <location>
        <begin position="497"/>
        <end position="512"/>
    </location>
</feature>
<feature type="region of interest" description="Disordered" evidence="3">
    <location>
        <begin position="355"/>
        <end position="559"/>
    </location>
</feature>
<keyword evidence="4" id="KW-0812">Transmembrane</keyword>
<feature type="region of interest" description="Disordered" evidence="3">
    <location>
        <begin position="268"/>
        <end position="295"/>
    </location>
</feature>
<keyword evidence="4" id="KW-1133">Transmembrane helix</keyword>
<accession>A0AAD4XKU9</accession>
<feature type="compositionally biased region" description="Low complexity" evidence="3">
    <location>
        <begin position="286"/>
        <end position="295"/>
    </location>
</feature>
<organism evidence="7 8">
    <name type="scientific">Papaver atlanticum</name>
    <dbReference type="NCBI Taxonomy" id="357466"/>
    <lineage>
        <taxon>Eukaryota</taxon>
        <taxon>Viridiplantae</taxon>
        <taxon>Streptophyta</taxon>
        <taxon>Embryophyta</taxon>
        <taxon>Tracheophyta</taxon>
        <taxon>Spermatophyta</taxon>
        <taxon>Magnoliopsida</taxon>
        <taxon>Ranunculales</taxon>
        <taxon>Papaveraceae</taxon>
        <taxon>Papaveroideae</taxon>
        <taxon>Papaver</taxon>
    </lineage>
</organism>
<feature type="compositionally biased region" description="Low complexity" evidence="3">
    <location>
        <begin position="396"/>
        <end position="407"/>
    </location>
</feature>
<keyword evidence="4" id="KW-0472">Membrane</keyword>
<feature type="compositionally biased region" description="Pro residues" evidence="3">
    <location>
        <begin position="515"/>
        <end position="525"/>
    </location>
</feature>
<name>A0AAD4XKU9_9MAGN</name>
<dbReference type="SUPFAM" id="SSF101447">
    <property type="entry name" value="Formin homology 2 domain (FH2 domain)"/>
    <property type="match status" value="1"/>
</dbReference>
<feature type="domain" description="FH2" evidence="6">
    <location>
        <begin position="549"/>
        <end position="970"/>
    </location>
</feature>
<evidence type="ECO:0000256" key="4">
    <source>
        <dbReference type="SAM" id="Phobius"/>
    </source>
</evidence>
<evidence type="ECO:0000259" key="6">
    <source>
        <dbReference type="PROSITE" id="PS51444"/>
    </source>
</evidence>
<feature type="chain" id="PRO_5042038371" description="Formin-like protein" evidence="5">
    <location>
        <begin position="28"/>
        <end position="970"/>
    </location>
</feature>
<dbReference type="GO" id="GO:0045010">
    <property type="term" value="P:actin nucleation"/>
    <property type="evidence" value="ECO:0007669"/>
    <property type="project" value="InterPro"/>
</dbReference>
<dbReference type="GO" id="GO:0051015">
    <property type="term" value="F:actin filament binding"/>
    <property type="evidence" value="ECO:0007669"/>
    <property type="project" value="InterPro"/>
</dbReference>
<feature type="compositionally biased region" description="Polar residues" evidence="3">
    <location>
        <begin position="411"/>
        <end position="425"/>
    </location>
</feature>
<comment type="similarity">
    <text evidence="1">Belongs to the formin-like family. Class-I subfamily.</text>
</comment>
<feature type="compositionally biased region" description="Pro residues" evidence="3">
    <location>
        <begin position="432"/>
        <end position="442"/>
    </location>
</feature>
<reference evidence="7" key="1">
    <citation type="submission" date="2022-04" db="EMBL/GenBank/DDBJ databases">
        <title>A functionally conserved STORR gene fusion in Papaver species that diverged 16.8 million years ago.</title>
        <authorList>
            <person name="Catania T."/>
        </authorList>
    </citation>
    <scope>NUCLEOTIDE SEQUENCE</scope>
    <source>
        <strain evidence="7">S-188037</strain>
    </source>
</reference>
<feature type="transmembrane region" description="Helical" evidence="4">
    <location>
        <begin position="163"/>
        <end position="187"/>
    </location>
</feature>
<keyword evidence="8" id="KW-1185">Reference proteome</keyword>